<proteinExistence type="predicted"/>
<keyword evidence="6" id="KW-0521">NADP</keyword>
<protein>
    <recommendedName>
        <fullName evidence="8">NADPH--hemoprotein reductase</fullName>
        <ecNumber evidence="8">1.6.2.4</ecNumber>
    </recommendedName>
</protein>
<dbReference type="InterPro" id="IPR001433">
    <property type="entry name" value="OxRdtase_FAD/NAD-bd"/>
</dbReference>
<evidence type="ECO:0000313" key="12">
    <source>
        <dbReference type="Proteomes" id="UP001633002"/>
    </source>
</evidence>
<evidence type="ECO:0000256" key="3">
    <source>
        <dbReference type="ARBA" id="ARBA00022630"/>
    </source>
</evidence>
<dbReference type="Pfam" id="PF00175">
    <property type="entry name" value="NAD_binding_1"/>
    <property type="match status" value="1"/>
</dbReference>
<evidence type="ECO:0000256" key="2">
    <source>
        <dbReference type="ARBA" id="ARBA00001974"/>
    </source>
</evidence>
<keyword evidence="12" id="KW-1185">Reference proteome</keyword>
<evidence type="ECO:0000256" key="4">
    <source>
        <dbReference type="ARBA" id="ARBA00022643"/>
    </source>
</evidence>
<dbReference type="Gene3D" id="3.40.50.360">
    <property type="match status" value="1"/>
</dbReference>
<evidence type="ECO:0000259" key="10">
    <source>
        <dbReference type="PROSITE" id="PS50902"/>
    </source>
</evidence>
<keyword evidence="7" id="KW-0560">Oxidoreductase</keyword>
<organism evidence="11 12">
    <name type="scientific">Riccia sorocarpa</name>
    <dbReference type="NCBI Taxonomy" id="122646"/>
    <lineage>
        <taxon>Eukaryota</taxon>
        <taxon>Viridiplantae</taxon>
        <taxon>Streptophyta</taxon>
        <taxon>Embryophyta</taxon>
        <taxon>Marchantiophyta</taxon>
        <taxon>Marchantiopsida</taxon>
        <taxon>Marchantiidae</taxon>
        <taxon>Marchantiales</taxon>
        <taxon>Ricciaceae</taxon>
        <taxon>Riccia</taxon>
    </lineage>
</organism>
<sequence>MVSATAAAGADFTPIFLLLGAGVLFLGFFLWRRTATKSETVEKGTKKSVYPLEEEPDADTVGKKVTILFGSQTGTSEAFAKAFLDEGRTRYNEEVIFKCLSLDKYGDDGEVFEAKLKKEQIALFIVATYGDGEPTDDAVDFCKWLTQLSDDKGPWLSELQYAVFACGNTTYEHFCKVGKEVDEKLSTFGAQRIVEVGLGDDSKVQEDDFNAWKEGLWPQLDKLLQREIDTPPTPGPAYSISIPEYKVEIHEPGTQVYQRVFNKSFKSFKRNRVIYDAQNPCNCAVAVRRELHTELSDRSCTHVEFDISNTGLTYETGDHLAVYAENHKEYVEEAAKLLGQPLDLIFSLHIDEFSQDPKNANLPPPFPGPITLEAALRRYADLLSPPKKSVLMVLAAYASVPEEEARLKTLTSPFGKEEYNDASGGVFRGVSSTWLKNAVPTEEDQDNSSWAPIYVRTSTFRLPVDPTKPIVMVGPGTGLAPFRGFLQERAAFKDSGVALGPAILFFGCRSSKQDFIYEDELREFVKKGVLSDLIVAFSREGSAKEYVQHKMMQMASTVWEHLSKGGHFYVCGDAKGMAKDVHRTLITIIQEQDYVDSSKAEALVKQMQNEGRYQRDVW</sequence>
<feature type="transmembrane region" description="Helical" evidence="9">
    <location>
        <begin position="12"/>
        <end position="31"/>
    </location>
</feature>
<dbReference type="Pfam" id="PF00667">
    <property type="entry name" value="FAD_binding_1"/>
    <property type="match status" value="1"/>
</dbReference>
<dbReference type="InterPro" id="IPR029039">
    <property type="entry name" value="Flavoprotein-like_sf"/>
</dbReference>
<dbReference type="PANTHER" id="PTHR19384">
    <property type="entry name" value="NITRIC OXIDE SYNTHASE-RELATED"/>
    <property type="match status" value="1"/>
</dbReference>
<keyword evidence="9" id="KW-0812">Transmembrane</keyword>
<comment type="cofactor">
    <cofactor evidence="2">
        <name>FAD</name>
        <dbReference type="ChEBI" id="CHEBI:57692"/>
    </cofactor>
</comment>
<evidence type="ECO:0000256" key="7">
    <source>
        <dbReference type="ARBA" id="ARBA00023002"/>
    </source>
</evidence>
<reference evidence="11 12" key="1">
    <citation type="submission" date="2024-09" db="EMBL/GenBank/DDBJ databases">
        <title>Chromosome-scale assembly of Riccia sorocarpa.</title>
        <authorList>
            <person name="Paukszto L."/>
        </authorList>
    </citation>
    <scope>NUCLEOTIDE SEQUENCE [LARGE SCALE GENOMIC DNA]</scope>
    <source>
        <strain evidence="11">LP-2024</strain>
        <tissue evidence="11">Aerial parts of the thallus</tissue>
    </source>
</reference>
<dbReference type="PROSITE" id="PS50902">
    <property type="entry name" value="FLAVODOXIN_LIKE"/>
    <property type="match status" value="1"/>
</dbReference>
<dbReference type="InterPro" id="IPR017938">
    <property type="entry name" value="Riboflavin_synthase-like_b-brl"/>
</dbReference>
<dbReference type="PANTHER" id="PTHR19384:SF17">
    <property type="entry name" value="NADPH--CYTOCHROME P450 REDUCTASE"/>
    <property type="match status" value="1"/>
</dbReference>
<dbReference type="SUPFAM" id="SSF52343">
    <property type="entry name" value="Ferredoxin reductase-like, C-terminal NADP-linked domain"/>
    <property type="match status" value="1"/>
</dbReference>
<dbReference type="EC" id="1.6.2.4" evidence="8"/>
<comment type="cofactor">
    <cofactor evidence="1">
        <name>FMN</name>
        <dbReference type="ChEBI" id="CHEBI:58210"/>
    </cofactor>
</comment>
<dbReference type="EMBL" id="JBJQOH010000003">
    <property type="protein sequence ID" value="KAL3693867.1"/>
    <property type="molecule type" value="Genomic_DNA"/>
</dbReference>
<dbReference type="GO" id="GO:0003958">
    <property type="term" value="F:NADPH-hemoprotein reductase activity"/>
    <property type="evidence" value="ECO:0007669"/>
    <property type="project" value="UniProtKB-EC"/>
</dbReference>
<dbReference type="Gene3D" id="2.40.30.10">
    <property type="entry name" value="Translation factors"/>
    <property type="match status" value="1"/>
</dbReference>
<dbReference type="InterPro" id="IPR023173">
    <property type="entry name" value="NADPH_Cyt_P450_Rdtase_alpha"/>
</dbReference>
<dbReference type="InterPro" id="IPR003097">
    <property type="entry name" value="CysJ-like_FAD-binding"/>
</dbReference>
<dbReference type="Gene3D" id="1.20.990.10">
    <property type="entry name" value="NADPH-cytochrome p450 Reductase, Chain A, domain 3"/>
    <property type="match status" value="1"/>
</dbReference>
<dbReference type="InterPro" id="IPR001094">
    <property type="entry name" value="Flavdoxin-like"/>
</dbReference>
<dbReference type="InterPro" id="IPR008254">
    <property type="entry name" value="Flavodoxin/NO_synth"/>
</dbReference>
<dbReference type="AlphaFoldDB" id="A0ABD3HU58"/>
<keyword evidence="3" id="KW-0285">Flavoprotein</keyword>
<dbReference type="SUPFAM" id="SSF52218">
    <property type="entry name" value="Flavoproteins"/>
    <property type="match status" value="1"/>
</dbReference>
<keyword evidence="9" id="KW-0472">Membrane</keyword>
<dbReference type="InterPro" id="IPR039261">
    <property type="entry name" value="FNR_nucleotide-bd"/>
</dbReference>
<feature type="domain" description="Flavodoxin-like" evidence="10">
    <location>
        <begin position="65"/>
        <end position="217"/>
    </location>
</feature>
<dbReference type="Pfam" id="PF00258">
    <property type="entry name" value="Flavodoxin_1"/>
    <property type="match status" value="1"/>
</dbReference>
<dbReference type="PRINTS" id="PR00369">
    <property type="entry name" value="FLAVODOXIN"/>
</dbReference>
<dbReference type="Proteomes" id="UP001633002">
    <property type="component" value="Unassembled WGS sequence"/>
</dbReference>
<name>A0ABD3HU58_9MARC</name>
<evidence type="ECO:0000256" key="9">
    <source>
        <dbReference type="SAM" id="Phobius"/>
    </source>
</evidence>
<dbReference type="SUPFAM" id="SSF63380">
    <property type="entry name" value="Riboflavin synthase domain-like"/>
    <property type="match status" value="1"/>
</dbReference>
<dbReference type="PRINTS" id="PR00371">
    <property type="entry name" value="FPNCR"/>
</dbReference>
<comment type="caution">
    <text evidence="11">The sequence shown here is derived from an EMBL/GenBank/DDBJ whole genome shotgun (WGS) entry which is preliminary data.</text>
</comment>
<evidence type="ECO:0000313" key="11">
    <source>
        <dbReference type="EMBL" id="KAL3693867.1"/>
    </source>
</evidence>
<evidence type="ECO:0000256" key="5">
    <source>
        <dbReference type="ARBA" id="ARBA00022827"/>
    </source>
</evidence>
<dbReference type="InterPro" id="IPR001709">
    <property type="entry name" value="Flavoprot_Pyr_Nucl_cyt_Rdtase"/>
</dbReference>
<dbReference type="Gene3D" id="3.40.50.80">
    <property type="entry name" value="Nucleotide-binding domain of ferredoxin-NADP reductase (FNR) module"/>
    <property type="match status" value="1"/>
</dbReference>
<keyword evidence="5" id="KW-0274">FAD</keyword>
<dbReference type="FunFam" id="3.40.50.80:FF:000001">
    <property type="entry name" value="NADPH--cytochrome P450 reductase 1"/>
    <property type="match status" value="1"/>
</dbReference>
<gene>
    <name evidence="11" type="ORF">R1sor_007518</name>
</gene>
<evidence type="ECO:0000256" key="6">
    <source>
        <dbReference type="ARBA" id="ARBA00022857"/>
    </source>
</evidence>
<keyword evidence="4" id="KW-0288">FMN</keyword>
<evidence type="ECO:0000256" key="1">
    <source>
        <dbReference type="ARBA" id="ARBA00001917"/>
    </source>
</evidence>
<keyword evidence="9" id="KW-1133">Transmembrane helix</keyword>
<accession>A0ABD3HU58</accession>
<evidence type="ECO:0000256" key="8">
    <source>
        <dbReference type="ARBA" id="ARBA00023797"/>
    </source>
</evidence>